<dbReference type="WBParaSite" id="NBR_0001044201-mRNA-1">
    <property type="protein sequence ID" value="NBR_0001044201-mRNA-1"/>
    <property type="gene ID" value="NBR_0001044201"/>
</dbReference>
<evidence type="ECO:0000313" key="2">
    <source>
        <dbReference type="Proteomes" id="UP000271162"/>
    </source>
</evidence>
<accession>A0A0N4Y3P1</accession>
<organism evidence="3">
    <name type="scientific">Nippostrongylus brasiliensis</name>
    <name type="common">Rat hookworm</name>
    <dbReference type="NCBI Taxonomy" id="27835"/>
    <lineage>
        <taxon>Eukaryota</taxon>
        <taxon>Metazoa</taxon>
        <taxon>Ecdysozoa</taxon>
        <taxon>Nematoda</taxon>
        <taxon>Chromadorea</taxon>
        <taxon>Rhabditida</taxon>
        <taxon>Rhabditina</taxon>
        <taxon>Rhabditomorpha</taxon>
        <taxon>Strongyloidea</taxon>
        <taxon>Heligmosomidae</taxon>
        <taxon>Nippostrongylus</taxon>
    </lineage>
</organism>
<proteinExistence type="predicted"/>
<evidence type="ECO:0000313" key="1">
    <source>
        <dbReference type="EMBL" id="VDL74032.1"/>
    </source>
</evidence>
<dbReference type="EMBL" id="UYSL01020318">
    <property type="protein sequence ID" value="VDL74032.1"/>
    <property type="molecule type" value="Genomic_DNA"/>
</dbReference>
<name>A0A0N4Y3P1_NIPBR</name>
<dbReference type="AlphaFoldDB" id="A0A0N4Y3P1"/>
<dbReference type="Proteomes" id="UP000271162">
    <property type="component" value="Unassembled WGS sequence"/>
</dbReference>
<protein>
    <submittedName>
        <fullName evidence="1 3">Uncharacterized protein</fullName>
    </submittedName>
</protein>
<evidence type="ECO:0000313" key="3">
    <source>
        <dbReference type="WBParaSite" id="NBR_0001044201-mRNA-1"/>
    </source>
</evidence>
<keyword evidence="2" id="KW-1185">Reference proteome</keyword>
<sequence length="68" mass="7712">MILRILDVLELHFLSRPPSWPYMATFMAKLNGPGNPFGNDRLYDTEQTNNAPLSHSLAVKLQNRSSLI</sequence>
<gene>
    <name evidence="1" type="ORF">NBR_LOCUS10443</name>
</gene>
<reference evidence="1 2" key="2">
    <citation type="submission" date="2018-11" db="EMBL/GenBank/DDBJ databases">
        <authorList>
            <consortium name="Pathogen Informatics"/>
        </authorList>
    </citation>
    <scope>NUCLEOTIDE SEQUENCE [LARGE SCALE GENOMIC DNA]</scope>
</reference>
<reference evidence="3" key="1">
    <citation type="submission" date="2017-02" db="UniProtKB">
        <authorList>
            <consortium name="WormBaseParasite"/>
        </authorList>
    </citation>
    <scope>IDENTIFICATION</scope>
</reference>